<evidence type="ECO:0000256" key="16">
    <source>
        <dbReference type="PIRSR" id="PIRSR000386-1"/>
    </source>
</evidence>
<evidence type="ECO:0000256" key="3">
    <source>
        <dbReference type="ARBA" id="ARBA00007630"/>
    </source>
</evidence>
<dbReference type="InterPro" id="IPR023148">
    <property type="entry name" value="tRNA_m1G_MeTrfase_C_sf"/>
</dbReference>
<dbReference type="PANTHER" id="PTHR46417">
    <property type="entry name" value="TRNA (GUANINE-N(1)-)-METHYLTRANSFERASE"/>
    <property type="match status" value="1"/>
</dbReference>
<evidence type="ECO:0000256" key="6">
    <source>
        <dbReference type="ARBA" id="ARBA00014679"/>
    </source>
</evidence>
<evidence type="ECO:0000256" key="15">
    <source>
        <dbReference type="HAMAP-Rule" id="MF_00605"/>
    </source>
</evidence>
<evidence type="ECO:0000256" key="14">
    <source>
        <dbReference type="ARBA" id="ARBA00047783"/>
    </source>
</evidence>
<evidence type="ECO:0000256" key="12">
    <source>
        <dbReference type="ARBA" id="ARBA00029736"/>
    </source>
</evidence>
<keyword evidence="11 15" id="KW-0819">tRNA processing</keyword>
<evidence type="ECO:0000256" key="10">
    <source>
        <dbReference type="ARBA" id="ARBA00022691"/>
    </source>
</evidence>
<dbReference type="InterPro" id="IPR029028">
    <property type="entry name" value="Alpha/beta_knot_MTases"/>
</dbReference>
<dbReference type="OrthoDB" id="9807416at2"/>
<dbReference type="Gene3D" id="1.10.1270.20">
    <property type="entry name" value="tRNA(m1g37)methyltransferase, domain 2"/>
    <property type="match status" value="1"/>
</dbReference>
<dbReference type="PATRIC" id="fig|546269.5.peg.1305"/>
<dbReference type="InterPro" id="IPR002649">
    <property type="entry name" value="tRNA_m1G_MeTrfase_TrmD"/>
</dbReference>
<dbReference type="Pfam" id="PF01746">
    <property type="entry name" value="tRNA_m1G_MT"/>
    <property type="match status" value="1"/>
</dbReference>
<evidence type="ECO:0000256" key="9">
    <source>
        <dbReference type="ARBA" id="ARBA00022679"/>
    </source>
</evidence>
<dbReference type="HAMAP" id="MF_00605">
    <property type="entry name" value="TrmD"/>
    <property type="match status" value="1"/>
</dbReference>
<dbReference type="EC" id="2.1.1.228" evidence="5 15"/>
<dbReference type="CDD" id="cd18080">
    <property type="entry name" value="TrmD-like"/>
    <property type="match status" value="1"/>
</dbReference>
<feature type="domain" description="tRNA methyltransferase TRMD/TRM10-type" evidence="18">
    <location>
        <begin position="1"/>
        <end position="228"/>
    </location>
</feature>
<keyword evidence="7 15" id="KW-0963">Cytoplasm</keyword>
<comment type="subunit">
    <text evidence="4 15 17">Homodimer.</text>
</comment>
<protein>
    <recommendedName>
        <fullName evidence="6 15">tRNA (guanine-N(1)-)-methyltransferase</fullName>
        <ecNumber evidence="5 15">2.1.1.228</ecNumber>
    </recommendedName>
    <alternativeName>
        <fullName evidence="12 15">M1G-methyltransferase</fullName>
    </alternativeName>
    <alternativeName>
        <fullName evidence="13 15">tRNA [GM37] methyltransferase</fullName>
    </alternativeName>
</protein>
<dbReference type="eggNOG" id="COG0336">
    <property type="taxonomic scope" value="Bacteria"/>
</dbReference>
<comment type="similarity">
    <text evidence="3 15 17">Belongs to the RNA methyltransferase TrmD family.</text>
</comment>
<dbReference type="GO" id="GO:0052906">
    <property type="term" value="F:tRNA (guanine(37)-N1)-methyltransferase activity"/>
    <property type="evidence" value="ECO:0007669"/>
    <property type="project" value="UniProtKB-UniRule"/>
</dbReference>
<gene>
    <name evidence="15 19" type="primary">trmD</name>
    <name evidence="19" type="ordered locus">HMPREF0389_00812</name>
</gene>
<keyword evidence="8 15" id="KW-0489">Methyltransferase</keyword>
<evidence type="ECO:0000256" key="1">
    <source>
        <dbReference type="ARBA" id="ARBA00002634"/>
    </source>
</evidence>
<reference evidence="20" key="1">
    <citation type="submission" date="2010-12" db="EMBL/GenBank/DDBJ databases">
        <title>The genome sequence of Filifactor alocis strain ATCC 35896.</title>
        <authorList>
            <consortium name="The Broad Institute Genome Sequencing Platform"/>
            <person name="Ward D."/>
            <person name="Earl A."/>
            <person name="Feldgarden M."/>
            <person name="Young S.K."/>
            <person name="Gargeya S."/>
            <person name="Zeng Q."/>
            <person name="Alvarado L."/>
            <person name="Berlin A."/>
            <person name="Bochicchio J."/>
            <person name="Chapman S.B."/>
            <person name="Chen Z."/>
            <person name="Freedman E."/>
            <person name="Gellesch M."/>
            <person name="Goldberg J."/>
            <person name="Griggs A."/>
            <person name="Gujja S."/>
            <person name="Heilman E."/>
            <person name="Heiman D."/>
            <person name="Howarth C."/>
            <person name="Mehta T."/>
            <person name="Neiman D."/>
            <person name="Pearson M."/>
            <person name="Roberts A."/>
            <person name="Saif S."/>
            <person name="Shea T."/>
            <person name="Shenoy N."/>
            <person name="Sisk P."/>
            <person name="Stolte C."/>
            <person name="Sykes S."/>
            <person name="White J."/>
            <person name="Yandava C."/>
            <person name="Izard J."/>
            <person name="Blanton J.M."/>
            <person name="Baranova O.V."/>
            <person name="Tanner A.C."/>
            <person name="Dewhirst F.E."/>
            <person name="Haas B."/>
            <person name="Nusbaum C."/>
            <person name="Birren B."/>
        </authorList>
    </citation>
    <scope>NUCLEOTIDE SEQUENCE [LARGE SCALE GENOMIC DNA]</scope>
    <source>
        <strain evidence="20">ATCC 35896 / CCUG 47790 / D40 B5</strain>
    </source>
</reference>
<dbReference type="NCBIfam" id="NF000648">
    <property type="entry name" value="PRK00026.1"/>
    <property type="match status" value="1"/>
</dbReference>
<dbReference type="AlphaFoldDB" id="D6GQ37"/>
<dbReference type="Gene3D" id="3.40.1280.10">
    <property type="match status" value="1"/>
</dbReference>
<evidence type="ECO:0000256" key="11">
    <source>
        <dbReference type="ARBA" id="ARBA00022694"/>
    </source>
</evidence>
<evidence type="ECO:0000259" key="18">
    <source>
        <dbReference type="Pfam" id="PF01746"/>
    </source>
</evidence>
<evidence type="ECO:0000256" key="17">
    <source>
        <dbReference type="RuleBase" id="RU003464"/>
    </source>
</evidence>
<dbReference type="EMBL" id="CP002390">
    <property type="protein sequence ID" value="EFE28890.1"/>
    <property type="molecule type" value="Genomic_DNA"/>
</dbReference>
<comment type="subcellular location">
    <subcellularLocation>
        <location evidence="2 15 17">Cytoplasm</location>
    </subcellularLocation>
</comment>
<dbReference type="SUPFAM" id="SSF75217">
    <property type="entry name" value="alpha/beta knot"/>
    <property type="match status" value="1"/>
</dbReference>
<proteinExistence type="inferred from homology"/>
<dbReference type="PANTHER" id="PTHR46417:SF1">
    <property type="entry name" value="TRNA (GUANINE-N(1)-)-METHYLTRANSFERASE"/>
    <property type="match status" value="1"/>
</dbReference>
<evidence type="ECO:0000256" key="2">
    <source>
        <dbReference type="ARBA" id="ARBA00004496"/>
    </source>
</evidence>
<comment type="catalytic activity">
    <reaction evidence="14 15 17">
        <text>guanosine(37) in tRNA + S-adenosyl-L-methionine = N(1)-methylguanosine(37) in tRNA + S-adenosyl-L-homocysteine + H(+)</text>
        <dbReference type="Rhea" id="RHEA:36899"/>
        <dbReference type="Rhea" id="RHEA-COMP:10145"/>
        <dbReference type="Rhea" id="RHEA-COMP:10147"/>
        <dbReference type="ChEBI" id="CHEBI:15378"/>
        <dbReference type="ChEBI" id="CHEBI:57856"/>
        <dbReference type="ChEBI" id="CHEBI:59789"/>
        <dbReference type="ChEBI" id="CHEBI:73542"/>
        <dbReference type="ChEBI" id="CHEBI:74269"/>
        <dbReference type="EC" id="2.1.1.228"/>
    </reaction>
</comment>
<dbReference type="InterPro" id="IPR029026">
    <property type="entry name" value="tRNA_m1G_MTases_N"/>
</dbReference>
<dbReference type="InterPro" id="IPR016009">
    <property type="entry name" value="tRNA_MeTrfase_TRMD/TRM10"/>
</dbReference>
<evidence type="ECO:0000313" key="19">
    <source>
        <dbReference type="EMBL" id="EFE28890.1"/>
    </source>
</evidence>
<evidence type="ECO:0000256" key="13">
    <source>
        <dbReference type="ARBA" id="ARBA00033392"/>
    </source>
</evidence>
<dbReference type="GO" id="GO:0005829">
    <property type="term" value="C:cytosol"/>
    <property type="evidence" value="ECO:0007669"/>
    <property type="project" value="TreeGrafter"/>
</dbReference>
<feature type="binding site" evidence="15 16">
    <location>
        <begin position="135"/>
        <end position="140"/>
    </location>
    <ligand>
        <name>S-adenosyl-L-methionine</name>
        <dbReference type="ChEBI" id="CHEBI:59789"/>
    </ligand>
</feature>
<evidence type="ECO:0000256" key="5">
    <source>
        <dbReference type="ARBA" id="ARBA00012807"/>
    </source>
</evidence>
<dbReference type="RefSeq" id="WP_014262804.1">
    <property type="nucleotide sequence ID" value="NC_016630.1"/>
</dbReference>
<keyword evidence="9 15" id="KW-0808">Transferase</keyword>
<dbReference type="NCBIfam" id="TIGR00088">
    <property type="entry name" value="trmD"/>
    <property type="match status" value="1"/>
</dbReference>
<keyword evidence="20" id="KW-1185">Reference proteome</keyword>
<feature type="binding site" evidence="15 16">
    <location>
        <position position="115"/>
    </location>
    <ligand>
        <name>S-adenosyl-L-methionine</name>
        <dbReference type="ChEBI" id="CHEBI:59789"/>
    </ligand>
</feature>
<dbReference type="GO" id="GO:0002939">
    <property type="term" value="P:tRNA N1-guanine methylation"/>
    <property type="evidence" value="ECO:0007669"/>
    <property type="project" value="TreeGrafter"/>
</dbReference>
<evidence type="ECO:0000313" key="20">
    <source>
        <dbReference type="Proteomes" id="UP000007468"/>
    </source>
</evidence>
<evidence type="ECO:0000256" key="7">
    <source>
        <dbReference type="ARBA" id="ARBA00022490"/>
    </source>
</evidence>
<keyword evidence="10 15" id="KW-0949">S-adenosyl-L-methionine</keyword>
<name>D6GQ37_FILAD</name>
<sequence>MKFHVMTLFPEMITSYTGESILKRAQEKQSIEVICYNIRDYSLDKHKKVDDYPFGGGEGMVMSVQPIYDCYQAIVSDIPDGETYHTIYLSPRGKTFHQKKAQKMLQWDHLILLCGHYEGIDERAIDFLKAEEISIGDYILTGGELPAMVLIDTVSRMIDGVLSSKDSYEKESFYDSLLEHPQYTRPREFLGEEVPEVLLSGNHQKIEQWRREQSLKKTCEVRPDLLEKAELSQKEKDLIEQWREDDAASEKLEE</sequence>
<dbReference type="STRING" id="546269.HMPREF0389_00812"/>
<accession>D6GQ37</accession>
<comment type="function">
    <text evidence="1 15 17">Specifically methylates guanosine-37 in various tRNAs.</text>
</comment>
<evidence type="ECO:0000256" key="4">
    <source>
        <dbReference type="ARBA" id="ARBA00011738"/>
    </source>
</evidence>
<dbReference type="KEGG" id="faa:HMPREF0389_00812"/>
<dbReference type="FunFam" id="3.40.1280.10:FF:000001">
    <property type="entry name" value="tRNA (guanine-N(1)-)-methyltransferase"/>
    <property type="match status" value="1"/>
</dbReference>
<dbReference type="FunFam" id="1.10.1270.20:FF:000001">
    <property type="entry name" value="tRNA (guanine-N(1)-)-methyltransferase"/>
    <property type="match status" value="1"/>
</dbReference>
<organism evidence="19 20">
    <name type="scientific">Filifactor alocis (strain ATCC 35896 / CCUG 47790 / D40 B5)</name>
    <name type="common">Fusobacterium alocis</name>
    <dbReference type="NCBI Taxonomy" id="546269"/>
    <lineage>
        <taxon>Bacteria</taxon>
        <taxon>Bacillati</taxon>
        <taxon>Bacillota</taxon>
        <taxon>Clostridia</taxon>
        <taxon>Peptostreptococcales</taxon>
        <taxon>Filifactoraceae</taxon>
        <taxon>Filifactor</taxon>
    </lineage>
</organism>
<dbReference type="Proteomes" id="UP000007468">
    <property type="component" value="Chromosome"/>
</dbReference>
<dbReference type="PIRSF" id="PIRSF000386">
    <property type="entry name" value="tRNA_mtase"/>
    <property type="match status" value="1"/>
</dbReference>
<evidence type="ECO:0000256" key="8">
    <source>
        <dbReference type="ARBA" id="ARBA00022603"/>
    </source>
</evidence>